<reference evidence="3 4" key="1">
    <citation type="submission" date="2019-12" db="EMBL/GenBank/DDBJ databases">
        <authorList>
            <person name="Yuan C.-G."/>
        </authorList>
    </citation>
    <scope>NUCLEOTIDE SEQUENCE [LARGE SCALE GENOMIC DNA]</scope>
    <source>
        <strain evidence="3 4">KCTC 23863</strain>
    </source>
</reference>
<name>A0A7X3MUS4_9HYPH</name>
<evidence type="ECO:0000256" key="1">
    <source>
        <dbReference type="SAM" id="MobiDB-lite"/>
    </source>
</evidence>
<dbReference type="Gene3D" id="1.20.120.1490">
    <property type="match status" value="1"/>
</dbReference>
<dbReference type="OrthoDB" id="7353511at2"/>
<feature type="signal peptide" evidence="2">
    <location>
        <begin position="1"/>
        <end position="19"/>
    </location>
</feature>
<proteinExistence type="predicted"/>
<evidence type="ECO:0008006" key="5">
    <source>
        <dbReference type="Google" id="ProtNLM"/>
    </source>
</evidence>
<dbReference type="AlphaFoldDB" id="A0A7X3MUS4"/>
<evidence type="ECO:0000313" key="4">
    <source>
        <dbReference type="Proteomes" id="UP000436483"/>
    </source>
</evidence>
<feature type="region of interest" description="Disordered" evidence="1">
    <location>
        <begin position="168"/>
        <end position="187"/>
    </location>
</feature>
<sequence>MLVRVALAAALLLPASAFAELSPYAGQQARAIKALSDADIEGLLQGRGMELAKPAELNGYPGPSHSLDLAQDLGLTPEQIAALKPIQQRMAIDAKALGAQVVEKERALDRLFADRSINVQKLQSLNLEIGELRGRLRTVHLVAHIETVSILTPDQIKRYDVLRGYAEPSAATHEARPASAGRGHGKH</sequence>
<accession>A0A7X3MUS4</accession>
<dbReference type="EMBL" id="WURB01000017">
    <property type="protein sequence ID" value="MXQ13500.1"/>
    <property type="molecule type" value="Genomic_DNA"/>
</dbReference>
<evidence type="ECO:0000256" key="2">
    <source>
        <dbReference type="SAM" id="SignalP"/>
    </source>
</evidence>
<protein>
    <recommendedName>
        <fullName evidence="5">Periplasmic heavy metal sensor</fullName>
    </recommendedName>
</protein>
<evidence type="ECO:0000313" key="3">
    <source>
        <dbReference type="EMBL" id="MXQ13500.1"/>
    </source>
</evidence>
<reference evidence="3 4" key="2">
    <citation type="submission" date="2020-01" db="EMBL/GenBank/DDBJ databases">
        <title>Microvirga sp. nov., an arsenate reduction bacterium isolated from Tibet hotspring sediments.</title>
        <authorList>
            <person name="Xian W.-D."/>
            <person name="Li W.-J."/>
        </authorList>
    </citation>
    <scope>NUCLEOTIDE SEQUENCE [LARGE SCALE GENOMIC DNA]</scope>
    <source>
        <strain evidence="3 4">KCTC 23863</strain>
    </source>
</reference>
<keyword evidence="4" id="KW-1185">Reference proteome</keyword>
<organism evidence="3 4">
    <name type="scientific">Microvirga makkahensis</name>
    <dbReference type="NCBI Taxonomy" id="1128670"/>
    <lineage>
        <taxon>Bacteria</taxon>
        <taxon>Pseudomonadati</taxon>
        <taxon>Pseudomonadota</taxon>
        <taxon>Alphaproteobacteria</taxon>
        <taxon>Hyphomicrobiales</taxon>
        <taxon>Methylobacteriaceae</taxon>
        <taxon>Microvirga</taxon>
    </lineage>
</organism>
<dbReference type="Proteomes" id="UP000436483">
    <property type="component" value="Unassembled WGS sequence"/>
</dbReference>
<comment type="caution">
    <text evidence="3">The sequence shown here is derived from an EMBL/GenBank/DDBJ whole genome shotgun (WGS) entry which is preliminary data.</text>
</comment>
<keyword evidence="2" id="KW-0732">Signal</keyword>
<feature type="chain" id="PRO_5031067367" description="Periplasmic heavy metal sensor" evidence="2">
    <location>
        <begin position="20"/>
        <end position="187"/>
    </location>
</feature>
<gene>
    <name evidence="3" type="ORF">GR328_18930</name>
</gene>
<dbReference type="RefSeq" id="WP_160886553.1">
    <property type="nucleotide sequence ID" value="NZ_WURB01000017.1"/>
</dbReference>